<comment type="caution">
    <text evidence="2">The sequence shown here is derived from an EMBL/GenBank/DDBJ whole genome shotgun (WGS) entry which is preliminary data.</text>
</comment>
<evidence type="ECO:0000256" key="1">
    <source>
        <dbReference type="SAM" id="MobiDB-lite"/>
    </source>
</evidence>
<dbReference type="Proteomes" id="UP001187192">
    <property type="component" value="Unassembled WGS sequence"/>
</dbReference>
<sequence length="202" mass="23537">MEKQQAKYQDNKILKFLPRAVSAVHFHHQSLPFSPNREKRFSGPIIPMIPHEARRRPKKSGGREEAEEEEPTSPKVSCIGQIKHKHKKIIKDHKKLKKRVSAQIKDSKPVTWSPRERFASGRDHSLSNFDWAAQVTPVDADHRNVHYSDDEESDQEVEIMIPFSAPIINVDRELPLQPRKEINLWKRRTMAPPRPLELVRTN</sequence>
<dbReference type="EMBL" id="BTGU01000005">
    <property type="protein sequence ID" value="GMN35873.1"/>
    <property type="molecule type" value="Genomic_DNA"/>
</dbReference>
<proteinExistence type="predicted"/>
<keyword evidence="3" id="KW-1185">Reference proteome</keyword>
<dbReference type="PANTHER" id="PTHR34779">
    <property type="entry name" value="OS09G0542900 PROTEIN"/>
    <property type="match status" value="1"/>
</dbReference>
<protein>
    <submittedName>
        <fullName evidence="2">Uncharacterized protein</fullName>
    </submittedName>
</protein>
<evidence type="ECO:0000313" key="3">
    <source>
        <dbReference type="Proteomes" id="UP001187192"/>
    </source>
</evidence>
<dbReference type="InterPro" id="IPR038796">
    <property type="entry name" value="At1g76070-like"/>
</dbReference>
<feature type="region of interest" description="Disordered" evidence="1">
    <location>
        <begin position="32"/>
        <end position="75"/>
    </location>
</feature>
<name>A0AA88CV27_FICCA</name>
<gene>
    <name evidence="2" type="ORF">TIFTF001_005585</name>
</gene>
<evidence type="ECO:0000313" key="2">
    <source>
        <dbReference type="EMBL" id="GMN35873.1"/>
    </source>
</evidence>
<reference evidence="2" key="1">
    <citation type="submission" date="2023-07" db="EMBL/GenBank/DDBJ databases">
        <title>draft genome sequence of fig (Ficus carica).</title>
        <authorList>
            <person name="Takahashi T."/>
            <person name="Nishimura K."/>
        </authorList>
    </citation>
    <scope>NUCLEOTIDE SEQUENCE</scope>
</reference>
<dbReference type="AlphaFoldDB" id="A0AA88CV27"/>
<accession>A0AA88CV27</accession>
<dbReference type="PANTHER" id="PTHR34779:SF1">
    <property type="entry name" value="OS09G0542900 PROTEIN"/>
    <property type="match status" value="1"/>
</dbReference>
<organism evidence="2 3">
    <name type="scientific">Ficus carica</name>
    <name type="common">Common fig</name>
    <dbReference type="NCBI Taxonomy" id="3494"/>
    <lineage>
        <taxon>Eukaryota</taxon>
        <taxon>Viridiplantae</taxon>
        <taxon>Streptophyta</taxon>
        <taxon>Embryophyta</taxon>
        <taxon>Tracheophyta</taxon>
        <taxon>Spermatophyta</taxon>
        <taxon>Magnoliopsida</taxon>
        <taxon>eudicotyledons</taxon>
        <taxon>Gunneridae</taxon>
        <taxon>Pentapetalae</taxon>
        <taxon>rosids</taxon>
        <taxon>fabids</taxon>
        <taxon>Rosales</taxon>
        <taxon>Moraceae</taxon>
        <taxon>Ficeae</taxon>
        <taxon>Ficus</taxon>
    </lineage>
</organism>